<keyword evidence="5" id="KW-0812">Transmembrane</keyword>
<feature type="transmembrane region" description="Helical" evidence="5">
    <location>
        <begin position="12"/>
        <end position="32"/>
    </location>
</feature>
<evidence type="ECO:0000256" key="3">
    <source>
        <dbReference type="ARBA" id="ARBA00029447"/>
    </source>
</evidence>
<dbReference type="SUPFAM" id="SSF55785">
    <property type="entry name" value="PYP-like sensor domain (PAS domain)"/>
    <property type="match status" value="1"/>
</dbReference>
<dbReference type="SUPFAM" id="SSF58104">
    <property type="entry name" value="Methyl-accepting chemotaxis protein (MCP) signaling domain"/>
    <property type="match status" value="1"/>
</dbReference>
<feature type="domain" description="HAMP" evidence="7">
    <location>
        <begin position="317"/>
        <end position="369"/>
    </location>
</feature>
<evidence type="ECO:0000256" key="2">
    <source>
        <dbReference type="ARBA" id="ARBA00023224"/>
    </source>
</evidence>
<accession>L0REF4</accession>
<dbReference type="GO" id="GO:0016020">
    <property type="term" value="C:membrane"/>
    <property type="evidence" value="ECO:0007669"/>
    <property type="project" value="UniProtKB-SubCell"/>
</dbReference>
<evidence type="ECO:0000259" key="6">
    <source>
        <dbReference type="PROSITE" id="PS50111"/>
    </source>
</evidence>
<feature type="transmembrane region" description="Helical" evidence="5">
    <location>
        <begin position="296"/>
        <end position="315"/>
    </location>
</feature>
<name>L0REF4_9BACT</name>
<proteinExistence type="inferred from homology"/>
<dbReference type="PROSITE" id="PS51753">
    <property type="entry name" value="HBM"/>
    <property type="match status" value="1"/>
</dbReference>
<dbReference type="InterPro" id="IPR000014">
    <property type="entry name" value="PAS"/>
</dbReference>
<sequence>MKNLPIGLKLTIGFGAVLILLLTSGGAAYYYLSDNLDSFKSYRGLARDTNLMGRVQASLLMVRMNVKDFLITDSQKDIDEYNQYMSRTEKFMNRALEEIKNPDRARMVKESSELLVKYNDQFNEVKNIQIQRNAQVDVLNRIGPLIERKLTRIMQTANDDGDITAAYYAGRALRNILLARLYVVKFLQDNKQAAVDRVHAEFKEFMGEYSTLDSEVENSGRRQLLQEIITLKKEYVSAFETVSTLIFKRNHIVKEKLDKWGPVIAKDLEDSKLSVKKDQDILGPQVQSKSEHAQSLVGILSLVATIIGLLAGVIITRVITVPLAAATELADAVSKGDFTKSIDVNQKDEVGEICKALVSIREAVSAATDEVEQIVVSVESGEMTANGDAALYSGGFADLIRGVNSLVLTYSNFLDQLPVGVMAVSPDHKVVYLNKTAQTIGGIESFKGKTCSDVFNTDDCNTDNCASDICMKSRTAASSETHASTKSGSYELRYTSIPLISREGKVMGAIEIQIDQTEIKTAQKTMFEVANRADEIADRVASASEELSAQIEEVSQGAEVQQQRVGETATAMEEMNATVLEVAKNAAMATEQSDNSKNKAEEGAVLVNDVVASINKINSVAQELQGNMEKLGRHANSIGSVMTVITDIADQTNLLALNAAIEAARAGEAGRGFAVVADEVRKLAEKTMAATTEVGKNIKTIQSAAQTNVKSVDLAVENVNEATELASSSGEALGQIVAMSADTSLLISSIATAAEQQSATSEEINGAIDEVNQIVSETTDGMVQSATAVQELAQMALELKNVLGGLTSDKS</sequence>
<dbReference type="InterPro" id="IPR032255">
    <property type="entry name" value="HBM"/>
</dbReference>
<keyword evidence="2 4" id="KW-0807">Transducer</keyword>
<evidence type="ECO:0000256" key="5">
    <source>
        <dbReference type="SAM" id="Phobius"/>
    </source>
</evidence>
<dbReference type="GO" id="GO:0006935">
    <property type="term" value="P:chemotaxis"/>
    <property type="evidence" value="ECO:0007669"/>
    <property type="project" value="UniProtKB-ARBA"/>
</dbReference>
<evidence type="ECO:0000313" key="10">
    <source>
        <dbReference type="Proteomes" id="UP000010808"/>
    </source>
</evidence>
<dbReference type="InterPro" id="IPR004089">
    <property type="entry name" value="MCPsignal_dom"/>
</dbReference>
<dbReference type="Pfam" id="PF12729">
    <property type="entry name" value="4HB_MCP_1"/>
    <property type="match status" value="1"/>
</dbReference>
<dbReference type="Pfam" id="PF13426">
    <property type="entry name" value="PAS_9"/>
    <property type="match status" value="1"/>
</dbReference>
<dbReference type="Pfam" id="PF00672">
    <property type="entry name" value="HAMP"/>
    <property type="match status" value="1"/>
</dbReference>
<comment type="subcellular location">
    <subcellularLocation>
        <location evidence="1">Membrane</location>
    </subcellularLocation>
</comment>
<keyword evidence="10" id="KW-1185">Reference proteome</keyword>
<feature type="domain" description="Methyl-accepting transducer" evidence="6">
    <location>
        <begin position="536"/>
        <end position="772"/>
    </location>
</feature>
<evidence type="ECO:0000256" key="1">
    <source>
        <dbReference type="ARBA" id="ARBA00004370"/>
    </source>
</evidence>
<keyword evidence="5" id="KW-1133">Transmembrane helix</keyword>
<dbReference type="KEGG" id="dhy:DESAM_21634"/>
<protein>
    <submittedName>
        <fullName evidence="9">Methyl-accepting chemotaxis sensory transducer</fullName>
    </submittedName>
</protein>
<reference evidence="9 10" key="1">
    <citation type="submission" date="2012-10" db="EMBL/GenBank/DDBJ databases">
        <authorList>
            <person name="Genoscope - CEA"/>
        </authorList>
    </citation>
    <scope>NUCLEOTIDE SEQUENCE [LARGE SCALE GENOMIC DNA]</scope>
    <source>
        <strain evidence="10">AM13 / DSM 14728</strain>
    </source>
</reference>
<dbReference type="EMBL" id="FO203522">
    <property type="protein sequence ID" value="CCO23911.1"/>
    <property type="molecule type" value="Genomic_DNA"/>
</dbReference>
<dbReference type="SMART" id="SM00304">
    <property type="entry name" value="HAMP"/>
    <property type="match status" value="1"/>
</dbReference>
<dbReference type="GO" id="GO:0007165">
    <property type="term" value="P:signal transduction"/>
    <property type="evidence" value="ECO:0007669"/>
    <property type="project" value="UniProtKB-KW"/>
</dbReference>
<dbReference type="InterPro" id="IPR035965">
    <property type="entry name" value="PAS-like_dom_sf"/>
</dbReference>
<evidence type="ECO:0000256" key="4">
    <source>
        <dbReference type="PROSITE-ProRule" id="PRU00284"/>
    </source>
</evidence>
<evidence type="ECO:0000259" key="8">
    <source>
        <dbReference type="PROSITE" id="PS51753"/>
    </source>
</evidence>
<dbReference type="FunFam" id="1.10.287.950:FF:000001">
    <property type="entry name" value="Methyl-accepting chemotaxis sensory transducer"/>
    <property type="match status" value="1"/>
</dbReference>
<evidence type="ECO:0000259" key="7">
    <source>
        <dbReference type="PROSITE" id="PS50885"/>
    </source>
</evidence>
<evidence type="ECO:0000313" key="9">
    <source>
        <dbReference type="EMBL" id="CCO23911.1"/>
    </source>
</evidence>
<dbReference type="Gene3D" id="6.10.340.10">
    <property type="match status" value="1"/>
</dbReference>
<dbReference type="SMART" id="SM00283">
    <property type="entry name" value="MA"/>
    <property type="match status" value="1"/>
</dbReference>
<dbReference type="SMART" id="SM01358">
    <property type="entry name" value="HBM"/>
    <property type="match status" value="1"/>
</dbReference>
<dbReference type="Proteomes" id="UP000010808">
    <property type="component" value="Chromosome"/>
</dbReference>
<dbReference type="eggNOG" id="COG0840">
    <property type="taxonomic scope" value="Bacteria"/>
</dbReference>
<dbReference type="eggNOG" id="COG0704">
    <property type="taxonomic scope" value="Bacteria"/>
</dbReference>
<dbReference type="PROSITE" id="PS50885">
    <property type="entry name" value="HAMP"/>
    <property type="match status" value="1"/>
</dbReference>
<dbReference type="PATRIC" id="fig|1121451.3.peg.1875"/>
<organism evidence="9 10">
    <name type="scientific">Maridesulfovibrio hydrothermalis AM13 = DSM 14728</name>
    <dbReference type="NCBI Taxonomy" id="1121451"/>
    <lineage>
        <taxon>Bacteria</taxon>
        <taxon>Pseudomonadati</taxon>
        <taxon>Thermodesulfobacteriota</taxon>
        <taxon>Desulfovibrionia</taxon>
        <taxon>Desulfovibrionales</taxon>
        <taxon>Desulfovibrionaceae</taxon>
        <taxon>Maridesulfovibrio</taxon>
    </lineage>
</organism>
<dbReference type="CDD" id="cd06225">
    <property type="entry name" value="HAMP"/>
    <property type="match status" value="1"/>
</dbReference>
<comment type="similarity">
    <text evidence="3">Belongs to the methyl-accepting chemotaxis (MCP) protein family.</text>
</comment>
<dbReference type="PANTHER" id="PTHR32089:SF112">
    <property type="entry name" value="LYSOZYME-LIKE PROTEIN-RELATED"/>
    <property type="match status" value="1"/>
</dbReference>
<dbReference type="STRING" id="1121451.DESAM_21634"/>
<feature type="domain" description="HBM" evidence="8">
    <location>
        <begin position="44"/>
        <end position="283"/>
    </location>
</feature>
<dbReference type="InterPro" id="IPR003660">
    <property type="entry name" value="HAMP_dom"/>
</dbReference>
<dbReference type="OrthoDB" id="9816383at2"/>
<dbReference type="HOGENOM" id="CLU_000445_107_27_7"/>
<dbReference type="Gene3D" id="3.30.450.20">
    <property type="entry name" value="PAS domain"/>
    <property type="match status" value="1"/>
</dbReference>
<dbReference type="PROSITE" id="PS50111">
    <property type="entry name" value="CHEMOTAXIS_TRANSDUC_2"/>
    <property type="match status" value="1"/>
</dbReference>
<dbReference type="RefSeq" id="WP_015336514.1">
    <property type="nucleotide sequence ID" value="NC_020055.1"/>
</dbReference>
<dbReference type="CDD" id="cd11386">
    <property type="entry name" value="MCP_signal"/>
    <property type="match status" value="1"/>
</dbReference>
<dbReference type="Gene3D" id="1.10.287.950">
    <property type="entry name" value="Methyl-accepting chemotaxis protein"/>
    <property type="match status" value="1"/>
</dbReference>
<keyword evidence="5" id="KW-0472">Membrane</keyword>
<dbReference type="Pfam" id="PF00015">
    <property type="entry name" value="MCPsignal"/>
    <property type="match status" value="1"/>
</dbReference>
<dbReference type="PANTHER" id="PTHR32089">
    <property type="entry name" value="METHYL-ACCEPTING CHEMOTAXIS PROTEIN MCPB"/>
    <property type="match status" value="1"/>
</dbReference>
<dbReference type="AlphaFoldDB" id="L0REF4"/>
<dbReference type="InterPro" id="IPR024478">
    <property type="entry name" value="HlyB_4HB_MCP"/>
</dbReference>
<gene>
    <name evidence="9" type="ORF">DESAM_21634</name>
</gene>